<evidence type="ECO:0000256" key="8">
    <source>
        <dbReference type="ARBA" id="ARBA00048248"/>
    </source>
</evidence>
<dbReference type="InterPro" id="IPR002942">
    <property type="entry name" value="S4_RNA-bd"/>
</dbReference>
<keyword evidence="5 10" id="KW-0694">RNA-binding</keyword>
<dbReference type="GO" id="GO:0006437">
    <property type="term" value="P:tyrosyl-tRNA aminoacylation"/>
    <property type="evidence" value="ECO:0007669"/>
    <property type="project" value="UniProtKB-UniRule"/>
</dbReference>
<reference evidence="13 14" key="1">
    <citation type="submission" date="2018-03" db="EMBL/GenBank/DDBJ databases">
        <title>Draft Genome Sequences of the Obligatory Marine Myxobacteria Enhygromyxa salina SWB005.</title>
        <authorList>
            <person name="Poehlein A."/>
            <person name="Moghaddam J.A."/>
            <person name="Harms H."/>
            <person name="Alanjari M."/>
            <person name="Koenig G.M."/>
            <person name="Daniel R."/>
            <person name="Schaeberle T.F."/>
        </authorList>
    </citation>
    <scope>NUCLEOTIDE SEQUENCE [LARGE SCALE GENOMIC DNA]</scope>
    <source>
        <strain evidence="13 14">SWB005</strain>
    </source>
</reference>
<evidence type="ECO:0000256" key="9">
    <source>
        <dbReference type="NCBIfam" id="TIGR00234"/>
    </source>
</evidence>
<dbReference type="CDD" id="cd00165">
    <property type="entry name" value="S4"/>
    <property type="match status" value="1"/>
</dbReference>
<dbReference type="PRINTS" id="PR01040">
    <property type="entry name" value="TRNASYNTHTYR"/>
</dbReference>
<dbReference type="Proteomes" id="UP000237968">
    <property type="component" value="Unassembled WGS sequence"/>
</dbReference>
<keyword evidence="2 11" id="KW-0436">Ligase</keyword>
<dbReference type="GO" id="GO:0004831">
    <property type="term" value="F:tyrosine-tRNA ligase activity"/>
    <property type="evidence" value="ECO:0007669"/>
    <property type="project" value="UniProtKB-UniRule"/>
</dbReference>
<evidence type="ECO:0000256" key="4">
    <source>
        <dbReference type="ARBA" id="ARBA00022840"/>
    </source>
</evidence>
<evidence type="ECO:0000256" key="5">
    <source>
        <dbReference type="ARBA" id="ARBA00022884"/>
    </source>
</evidence>
<dbReference type="Gene3D" id="3.40.50.620">
    <property type="entry name" value="HUPs"/>
    <property type="match status" value="1"/>
</dbReference>
<dbReference type="CDD" id="cd00805">
    <property type="entry name" value="TyrRS_core"/>
    <property type="match status" value="1"/>
</dbReference>
<organism evidence="13 14">
    <name type="scientific">Enhygromyxa salina</name>
    <dbReference type="NCBI Taxonomy" id="215803"/>
    <lineage>
        <taxon>Bacteria</taxon>
        <taxon>Pseudomonadati</taxon>
        <taxon>Myxococcota</taxon>
        <taxon>Polyangia</taxon>
        <taxon>Nannocystales</taxon>
        <taxon>Nannocystaceae</taxon>
        <taxon>Enhygromyxa</taxon>
    </lineage>
</organism>
<dbReference type="InterPro" id="IPR002307">
    <property type="entry name" value="Tyr-tRNA-ligase"/>
</dbReference>
<accession>A0A2S9XIY6</accession>
<evidence type="ECO:0000259" key="12">
    <source>
        <dbReference type="SMART" id="SM00363"/>
    </source>
</evidence>
<sequence length="406" mass="44826">MSATIDDQVRALMRGTDFGDEGLRETASRELAEALRRAQKEGRGLRVYTGYDPTRPDLHIGHAVTLRKMRQFQDFGHDVIFLVGTFTAQVGDTSDKATGRPRLDADSVREAGETYAEQAFKVLDRERTRVVFNGDWLAELPLAQFIDVAAQFTVQQFLGREAFRKRVDAGNPIGLHELLYALLQGYDAVHLRADVQLGATEQLYNLMAGRRLQIHAGQPPCVCMTMPILVGTDGVRRMSKSQGNTIGLDDPPVEQYGKAMSISDETMVAWLPHVTRWVPEAIDARLAQLGDGTLHPMELKKQLAREIVAAYHGDAAADEAAAHFSQVHQRKQLPDDMPTLALAEPRSILDAIVDVGFAASRNKARRLLDGGAVKIDGVAITDHLHALHGEAVVQVGKRRFFRVAPQ</sequence>
<keyword evidence="14" id="KW-1185">Reference proteome</keyword>
<keyword evidence="7 11" id="KW-0030">Aminoacyl-tRNA synthetase</keyword>
<dbReference type="SUPFAM" id="SSF52374">
    <property type="entry name" value="Nucleotidylyl transferase"/>
    <property type="match status" value="1"/>
</dbReference>
<dbReference type="PANTHER" id="PTHR11766">
    <property type="entry name" value="TYROSYL-TRNA SYNTHETASE"/>
    <property type="match status" value="1"/>
</dbReference>
<dbReference type="InterPro" id="IPR036986">
    <property type="entry name" value="S4_RNA-bd_sf"/>
</dbReference>
<dbReference type="PANTHER" id="PTHR11766:SF1">
    <property type="entry name" value="TYROSINE--TRNA LIGASE"/>
    <property type="match status" value="1"/>
</dbReference>
<evidence type="ECO:0000256" key="10">
    <source>
        <dbReference type="PROSITE-ProRule" id="PRU00182"/>
    </source>
</evidence>
<protein>
    <recommendedName>
        <fullName evidence="1 9">Tyrosine--tRNA ligase</fullName>
        <ecNumber evidence="1 9">6.1.1.1</ecNumber>
    </recommendedName>
</protein>
<evidence type="ECO:0000313" key="14">
    <source>
        <dbReference type="Proteomes" id="UP000237968"/>
    </source>
</evidence>
<evidence type="ECO:0000256" key="11">
    <source>
        <dbReference type="RuleBase" id="RU363036"/>
    </source>
</evidence>
<keyword evidence="4 11" id="KW-0067">ATP-binding</keyword>
<dbReference type="InterPro" id="IPR024088">
    <property type="entry name" value="Tyr-tRNA-ligase_bac-type"/>
</dbReference>
<dbReference type="AlphaFoldDB" id="A0A2S9XIY6"/>
<dbReference type="OrthoDB" id="9804243at2"/>
<proteinExistence type="inferred from homology"/>
<dbReference type="NCBIfam" id="TIGR00234">
    <property type="entry name" value="tyrS"/>
    <property type="match status" value="1"/>
</dbReference>
<evidence type="ECO:0000256" key="3">
    <source>
        <dbReference type="ARBA" id="ARBA00022741"/>
    </source>
</evidence>
<dbReference type="GO" id="GO:0005829">
    <property type="term" value="C:cytosol"/>
    <property type="evidence" value="ECO:0007669"/>
    <property type="project" value="TreeGrafter"/>
</dbReference>
<evidence type="ECO:0000256" key="7">
    <source>
        <dbReference type="ARBA" id="ARBA00023146"/>
    </source>
</evidence>
<dbReference type="Gene3D" id="3.10.290.10">
    <property type="entry name" value="RNA-binding S4 domain"/>
    <property type="match status" value="1"/>
</dbReference>
<comment type="caution">
    <text evidence="13">The sequence shown here is derived from an EMBL/GenBank/DDBJ whole genome shotgun (WGS) entry which is preliminary data.</text>
</comment>
<dbReference type="InterPro" id="IPR002305">
    <property type="entry name" value="aa-tRNA-synth_Ic"/>
</dbReference>
<dbReference type="GO" id="GO:0003723">
    <property type="term" value="F:RNA binding"/>
    <property type="evidence" value="ECO:0007669"/>
    <property type="project" value="UniProtKB-KW"/>
</dbReference>
<evidence type="ECO:0000256" key="6">
    <source>
        <dbReference type="ARBA" id="ARBA00022917"/>
    </source>
</evidence>
<keyword evidence="6 11" id="KW-0648">Protein biosynthesis</keyword>
<keyword evidence="3 11" id="KW-0547">Nucleotide-binding</keyword>
<dbReference type="SMART" id="SM00363">
    <property type="entry name" value="S4"/>
    <property type="match status" value="1"/>
</dbReference>
<dbReference type="GO" id="GO:0005524">
    <property type="term" value="F:ATP binding"/>
    <property type="evidence" value="ECO:0007669"/>
    <property type="project" value="UniProtKB-KW"/>
</dbReference>
<dbReference type="RefSeq" id="WP_106393978.1">
    <property type="nucleotide sequence ID" value="NZ_PVNK01000204.1"/>
</dbReference>
<dbReference type="Pfam" id="PF00579">
    <property type="entry name" value="tRNA-synt_1b"/>
    <property type="match status" value="1"/>
</dbReference>
<dbReference type="InterPro" id="IPR054608">
    <property type="entry name" value="SYY-like_C"/>
</dbReference>
<dbReference type="InterPro" id="IPR014729">
    <property type="entry name" value="Rossmann-like_a/b/a_fold"/>
</dbReference>
<evidence type="ECO:0000256" key="1">
    <source>
        <dbReference type="ARBA" id="ARBA00013160"/>
    </source>
</evidence>
<name>A0A2S9XIY6_9BACT</name>
<dbReference type="EC" id="6.1.1.1" evidence="1 9"/>
<comment type="similarity">
    <text evidence="11">Belongs to the class-I aminoacyl-tRNA synthetase family.</text>
</comment>
<dbReference type="Pfam" id="PF22421">
    <property type="entry name" value="SYY_C-terminal"/>
    <property type="match status" value="1"/>
</dbReference>
<dbReference type="Gene3D" id="1.10.240.10">
    <property type="entry name" value="Tyrosyl-Transfer RNA Synthetase"/>
    <property type="match status" value="1"/>
</dbReference>
<feature type="domain" description="RNA-binding S4" evidence="12">
    <location>
        <begin position="347"/>
        <end position="406"/>
    </location>
</feature>
<comment type="catalytic activity">
    <reaction evidence="8">
        <text>tRNA(Tyr) + L-tyrosine + ATP = L-tyrosyl-tRNA(Tyr) + AMP + diphosphate + H(+)</text>
        <dbReference type="Rhea" id="RHEA:10220"/>
        <dbReference type="Rhea" id="RHEA-COMP:9706"/>
        <dbReference type="Rhea" id="RHEA-COMP:9707"/>
        <dbReference type="ChEBI" id="CHEBI:15378"/>
        <dbReference type="ChEBI" id="CHEBI:30616"/>
        <dbReference type="ChEBI" id="CHEBI:33019"/>
        <dbReference type="ChEBI" id="CHEBI:58315"/>
        <dbReference type="ChEBI" id="CHEBI:78442"/>
        <dbReference type="ChEBI" id="CHEBI:78536"/>
        <dbReference type="ChEBI" id="CHEBI:456215"/>
        <dbReference type="EC" id="6.1.1.1"/>
    </reaction>
</comment>
<dbReference type="SUPFAM" id="SSF55174">
    <property type="entry name" value="Alpha-L RNA-binding motif"/>
    <property type="match status" value="1"/>
</dbReference>
<dbReference type="EMBL" id="PVNK01000204">
    <property type="protein sequence ID" value="PRP92812.1"/>
    <property type="molecule type" value="Genomic_DNA"/>
</dbReference>
<evidence type="ECO:0000313" key="13">
    <source>
        <dbReference type="EMBL" id="PRP92812.1"/>
    </source>
</evidence>
<gene>
    <name evidence="13" type="primary">tyrS_2</name>
    <name evidence="13" type="ORF">ENSA5_47250</name>
</gene>
<dbReference type="PROSITE" id="PS50889">
    <property type="entry name" value="S4"/>
    <property type="match status" value="1"/>
</dbReference>
<evidence type="ECO:0000256" key="2">
    <source>
        <dbReference type="ARBA" id="ARBA00022598"/>
    </source>
</evidence>